<dbReference type="InterPro" id="IPR007553">
    <property type="entry name" value="2-thiour_desulf"/>
</dbReference>
<protein>
    <submittedName>
        <fullName evidence="1">Uncharacterized protein</fullName>
    </submittedName>
</protein>
<gene>
    <name evidence="1" type="ORF">CCV52592_1853</name>
</gene>
<dbReference type="Proteomes" id="UP000006380">
    <property type="component" value="Chromosome"/>
</dbReference>
<dbReference type="HOGENOM" id="CLU_076318_1_1_7"/>
<dbReference type="RefSeq" id="WP_011992385.1">
    <property type="nucleotide sequence ID" value="NC_009715.2"/>
</dbReference>
<sequence>MKEKILISACLLGENCKYDGGNNLSKTIGKDIVRLAQIYDLVAVCPEVLGGLDTPREPAEILNDRVVTKISRTDVTENFEFGAKVCCEIALKEGCKVAVLKERSPSCANKEIYDGSFTKRLIKGEGITAKRLKRIGVKIFGESELGTLVEAKSV</sequence>
<proteinExistence type="predicted"/>
<name>A7GYX0_CAMC5</name>
<evidence type="ECO:0000313" key="1">
    <source>
        <dbReference type="EMBL" id="EAU00289.1"/>
    </source>
</evidence>
<evidence type="ECO:0000313" key="2">
    <source>
        <dbReference type="Proteomes" id="UP000006380"/>
    </source>
</evidence>
<keyword evidence="2" id="KW-1185">Reference proteome</keyword>
<dbReference type="Pfam" id="PF04463">
    <property type="entry name" value="2-thiour_desulf"/>
    <property type="match status" value="1"/>
</dbReference>
<dbReference type="EMBL" id="CP000767">
    <property type="protein sequence ID" value="EAU00289.1"/>
    <property type="molecule type" value="Genomic_DNA"/>
</dbReference>
<dbReference type="STRING" id="360105.CCV52592_1853"/>
<dbReference type="KEGG" id="ccv:CCV52592_1853"/>
<dbReference type="PANTHER" id="PTHR30087:SF1">
    <property type="entry name" value="HYPOTHETICAL CYTOSOLIC PROTEIN"/>
    <property type="match status" value="1"/>
</dbReference>
<reference evidence="1" key="1">
    <citation type="submission" date="2016-07" db="EMBL/GenBank/DDBJ databases">
        <title>Comparative genomics of the Campylobacter concisus group.</title>
        <authorList>
            <person name="Miller W.G."/>
            <person name="Yee E."/>
            <person name="Chapman M.H."/>
            <person name="Huynh S."/>
            <person name="Bono J.L."/>
            <person name="On S.L.W."/>
            <person name="StLeger J."/>
            <person name="Foster G."/>
            <person name="Parker C.T."/>
        </authorList>
    </citation>
    <scope>NUCLEOTIDE SEQUENCE</scope>
    <source>
        <strain evidence="1">525.92</strain>
    </source>
</reference>
<dbReference type="AlphaFoldDB" id="A7GYX0"/>
<dbReference type="PANTHER" id="PTHR30087">
    <property type="entry name" value="INNER MEMBRANE PROTEIN"/>
    <property type="match status" value="1"/>
</dbReference>
<dbReference type="OrthoDB" id="495783at2"/>
<organism evidence="1 2">
    <name type="scientific">Campylobacter curvus (strain 525.92)</name>
    <dbReference type="NCBI Taxonomy" id="360105"/>
    <lineage>
        <taxon>Bacteria</taxon>
        <taxon>Pseudomonadati</taxon>
        <taxon>Campylobacterota</taxon>
        <taxon>Epsilonproteobacteria</taxon>
        <taxon>Campylobacterales</taxon>
        <taxon>Campylobacteraceae</taxon>
        <taxon>Campylobacter</taxon>
    </lineage>
</organism>
<accession>A7GYX0</accession>